<gene>
    <name evidence="2" type="ORF">F3J40_20630</name>
</gene>
<evidence type="ECO:0000259" key="1">
    <source>
        <dbReference type="Pfam" id="PF03050"/>
    </source>
</evidence>
<accession>A0ABX0RGY8</accession>
<dbReference type="EMBL" id="VWXF01000011">
    <property type="protein sequence ID" value="NIF23983.1"/>
    <property type="molecule type" value="Genomic_DNA"/>
</dbReference>
<protein>
    <submittedName>
        <fullName evidence="2">Transposase</fullName>
    </submittedName>
</protein>
<evidence type="ECO:0000313" key="3">
    <source>
        <dbReference type="Proteomes" id="UP001515683"/>
    </source>
</evidence>
<proteinExistence type="predicted"/>
<comment type="caution">
    <text evidence="2">The sequence shown here is derived from an EMBL/GenBank/DDBJ whole genome shotgun (WGS) entry which is preliminary data.</text>
</comment>
<dbReference type="Pfam" id="PF03050">
    <property type="entry name" value="DDE_Tnp_IS66"/>
    <property type="match status" value="1"/>
</dbReference>
<name>A0ABX0RGY8_9GAMM</name>
<sequence>MTRTYQQSALTDAYCDPDACRLAAGKPSRHSELVKAFAYMLNAWEALKNYAGDGWAEADNIQAVNLLRTVNLERKNHRFFGYEHDG</sequence>
<dbReference type="InterPro" id="IPR004291">
    <property type="entry name" value="Transposase_IS66_central"/>
</dbReference>
<reference evidence="2 3" key="1">
    <citation type="journal article" date="2019" name="bioRxiv">
        <title>Bacteria contribute to plant secondary compound degradation in a generalist herbivore system.</title>
        <authorList>
            <person name="Francoeur C.B."/>
            <person name="Khadempour L."/>
            <person name="Moreira-Soto R.D."/>
            <person name="Gotting K."/>
            <person name="Book A.J."/>
            <person name="Pinto-Tomas A.A."/>
            <person name="Keefover-Ring K."/>
            <person name="Currie C.R."/>
        </authorList>
    </citation>
    <scope>NUCLEOTIDE SEQUENCE [LARGE SCALE GENOMIC DNA]</scope>
    <source>
        <strain evidence="2">Acro-835</strain>
    </source>
</reference>
<dbReference type="Proteomes" id="UP001515683">
    <property type="component" value="Unassembled WGS sequence"/>
</dbReference>
<feature type="domain" description="Transposase IS66 central" evidence="1">
    <location>
        <begin position="25"/>
        <end position="84"/>
    </location>
</feature>
<organism evidence="2 3">
    <name type="scientific">Candidatus Pantoea multigeneris</name>
    <dbReference type="NCBI Taxonomy" id="2608357"/>
    <lineage>
        <taxon>Bacteria</taxon>
        <taxon>Pseudomonadati</taxon>
        <taxon>Pseudomonadota</taxon>
        <taxon>Gammaproteobacteria</taxon>
        <taxon>Enterobacterales</taxon>
        <taxon>Erwiniaceae</taxon>
        <taxon>Pantoea</taxon>
    </lineage>
</organism>
<keyword evidence="3" id="KW-1185">Reference proteome</keyword>
<evidence type="ECO:0000313" key="2">
    <source>
        <dbReference type="EMBL" id="NIF23983.1"/>
    </source>
</evidence>